<reference evidence="1 2" key="1">
    <citation type="submission" date="2019-09" db="EMBL/GenBank/DDBJ databases">
        <authorList>
            <person name="Chandra G."/>
            <person name="Truman W A."/>
        </authorList>
    </citation>
    <scope>NUCLEOTIDE SEQUENCE [LARGE SCALE GENOMIC DNA]</scope>
    <source>
        <strain evidence="1">PS854</strain>
    </source>
</reference>
<sequence length="120" mass="13727">MAGQVEWHRGLVQTLPDVDYPQLVMTRDLQKATATLLNQAKVCKLTLAEGYSSVELALYDHFRELPNSSVDKENDEAKELLRDWHEVLGLEDRDGIVVFNWIKGFRAGEPQEDFTPINEL</sequence>
<dbReference type="Proteomes" id="UP000327111">
    <property type="component" value="Unassembled WGS sequence"/>
</dbReference>
<evidence type="ECO:0000313" key="1">
    <source>
        <dbReference type="EMBL" id="VVP27121.1"/>
    </source>
</evidence>
<dbReference type="EMBL" id="CABVIF010000009">
    <property type="protein sequence ID" value="VVP27121.1"/>
    <property type="molecule type" value="Genomic_DNA"/>
</dbReference>
<accession>A0A5E7MR51</accession>
<proteinExistence type="predicted"/>
<gene>
    <name evidence="1" type="ORF">PS854_04108</name>
</gene>
<evidence type="ECO:0000313" key="2">
    <source>
        <dbReference type="Proteomes" id="UP000327111"/>
    </source>
</evidence>
<protein>
    <submittedName>
        <fullName evidence="1">Uncharacterized protein</fullName>
    </submittedName>
</protein>
<name>A0A5E7MR51_PSEFL</name>
<dbReference type="RefSeq" id="WP_150735040.1">
    <property type="nucleotide sequence ID" value="NZ_CABVIF010000009.1"/>
</dbReference>
<organism evidence="1 2">
    <name type="scientific">Pseudomonas fluorescens</name>
    <dbReference type="NCBI Taxonomy" id="294"/>
    <lineage>
        <taxon>Bacteria</taxon>
        <taxon>Pseudomonadati</taxon>
        <taxon>Pseudomonadota</taxon>
        <taxon>Gammaproteobacteria</taxon>
        <taxon>Pseudomonadales</taxon>
        <taxon>Pseudomonadaceae</taxon>
        <taxon>Pseudomonas</taxon>
    </lineage>
</organism>
<dbReference type="AlphaFoldDB" id="A0A5E7MR51"/>